<dbReference type="AlphaFoldDB" id="A0A3M2LH01"/>
<dbReference type="Proteomes" id="UP000282674">
    <property type="component" value="Unassembled WGS sequence"/>
</dbReference>
<organism evidence="3 4">
    <name type="scientific">Actinomadura harenae</name>
    <dbReference type="NCBI Taxonomy" id="2483351"/>
    <lineage>
        <taxon>Bacteria</taxon>
        <taxon>Bacillati</taxon>
        <taxon>Actinomycetota</taxon>
        <taxon>Actinomycetes</taxon>
        <taxon>Streptosporangiales</taxon>
        <taxon>Thermomonosporaceae</taxon>
        <taxon>Actinomadura</taxon>
    </lineage>
</organism>
<dbReference type="GO" id="GO:0016746">
    <property type="term" value="F:acyltransferase activity"/>
    <property type="evidence" value="ECO:0007669"/>
    <property type="project" value="InterPro"/>
</dbReference>
<feature type="compositionally biased region" description="Basic and acidic residues" evidence="1">
    <location>
        <begin position="63"/>
        <end position="75"/>
    </location>
</feature>
<evidence type="ECO:0000256" key="1">
    <source>
        <dbReference type="SAM" id="MobiDB-lite"/>
    </source>
</evidence>
<dbReference type="InterPro" id="IPR014031">
    <property type="entry name" value="Ketoacyl_synth_C"/>
</dbReference>
<dbReference type="SUPFAM" id="SSF53901">
    <property type="entry name" value="Thiolase-like"/>
    <property type="match status" value="1"/>
</dbReference>
<protein>
    <recommendedName>
        <fullName evidence="2">Beta-ketoacyl synthase C-terminal domain-containing protein</fullName>
    </recommendedName>
</protein>
<dbReference type="EMBL" id="RFFG01000127">
    <property type="protein sequence ID" value="RMI36734.1"/>
    <property type="molecule type" value="Genomic_DNA"/>
</dbReference>
<dbReference type="Pfam" id="PF02801">
    <property type="entry name" value="Ketoacyl-synt_C"/>
    <property type="match status" value="1"/>
</dbReference>
<feature type="domain" description="Beta-ketoacyl synthase C-terminal" evidence="2">
    <location>
        <begin position="2"/>
        <end position="36"/>
    </location>
</feature>
<keyword evidence="4" id="KW-1185">Reference proteome</keyword>
<sequence length="103" mass="10936">MTATKAMTGHTLGGSGLLSLVMAVLAMKEGTVPPILDSPIRSGPRGRRTGPGAGLPRLRRPGHRADSRVRLRRDQLGGGTAGTAGTDRWGRRSQCLVARRRAR</sequence>
<evidence type="ECO:0000313" key="3">
    <source>
        <dbReference type="EMBL" id="RMI36734.1"/>
    </source>
</evidence>
<comment type="caution">
    <text evidence="3">The sequence shown here is derived from an EMBL/GenBank/DDBJ whole genome shotgun (WGS) entry which is preliminary data.</text>
</comment>
<reference evidence="3 4" key="1">
    <citation type="submission" date="2018-10" db="EMBL/GenBank/DDBJ databases">
        <title>Isolation from soil.</title>
        <authorList>
            <person name="Hu J."/>
        </authorList>
    </citation>
    <scope>NUCLEOTIDE SEQUENCE [LARGE SCALE GENOMIC DNA]</scope>
    <source>
        <strain evidence="3 4">NEAU-Ht49</strain>
    </source>
</reference>
<proteinExistence type="predicted"/>
<gene>
    <name evidence="3" type="ORF">EBO15_37800</name>
</gene>
<feature type="region of interest" description="Disordered" evidence="1">
    <location>
        <begin position="33"/>
        <end position="103"/>
    </location>
</feature>
<dbReference type="RefSeq" id="WP_122199277.1">
    <property type="nucleotide sequence ID" value="NZ_JBHSKC010000022.1"/>
</dbReference>
<dbReference type="InterPro" id="IPR016039">
    <property type="entry name" value="Thiolase-like"/>
</dbReference>
<evidence type="ECO:0000259" key="2">
    <source>
        <dbReference type="Pfam" id="PF02801"/>
    </source>
</evidence>
<name>A0A3M2LH01_9ACTN</name>
<accession>A0A3M2LH01</accession>
<dbReference type="Gene3D" id="3.40.47.10">
    <property type="match status" value="1"/>
</dbReference>
<evidence type="ECO:0000313" key="4">
    <source>
        <dbReference type="Proteomes" id="UP000282674"/>
    </source>
</evidence>